<evidence type="ECO:0000256" key="4">
    <source>
        <dbReference type="ARBA" id="ARBA00023136"/>
    </source>
</evidence>
<dbReference type="GO" id="GO:0055088">
    <property type="term" value="P:lipid homeostasis"/>
    <property type="evidence" value="ECO:0007669"/>
    <property type="project" value="TreeGrafter"/>
</dbReference>
<evidence type="ECO:0000313" key="8">
    <source>
        <dbReference type="EMBL" id="KAF2436466.1"/>
    </source>
</evidence>
<dbReference type="GO" id="GO:0005783">
    <property type="term" value="C:endoplasmic reticulum"/>
    <property type="evidence" value="ECO:0007669"/>
    <property type="project" value="TreeGrafter"/>
</dbReference>
<dbReference type="InterPro" id="IPR006634">
    <property type="entry name" value="TLC-dom"/>
</dbReference>
<dbReference type="PANTHER" id="PTHR13439">
    <property type="entry name" value="CT120 PROTEIN"/>
    <property type="match status" value="1"/>
</dbReference>
<reference evidence="8" key="1">
    <citation type="journal article" date="2020" name="Stud. Mycol.">
        <title>101 Dothideomycetes genomes: a test case for predicting lifestyles and emergence of pathogens.</title>
        <authorList>
            <person name="Haridas S."/>
            <person name="Albert R."/>
            <person name="Binder M."/>
            <person name="Bloem J."/>
            <person name="Labutti K."/>
            <person name="Salamov A."/>
            <person name="Andreopoulos B."/>
            <person name="Baker S."/>
            <person name="Barry K."/>
            <person name="Bills G."/>
            <person name="Bluhm B."/>
            <person name="Cannon C."/>
            <person name="Castanera R."/>
            <person name="Culley D."/>
            <person name="Daum C."/>
            <person name="Ezra D."/>
            <person name="Gonzalez J."/>
            <person name="Henrissat B."/>
            <person name="Kuo A."/>
            <person name="Liang C."/>
            <person name="Lipzen A."/>
            <person name="Lutzoni F."/>
            <person name="Magnuson J."/>
            <person name="Mondo S."/>
            <person name="Nolan M."/>
            <person name="Ohm R."/>
            <person name="Pangilinan J."/>
            <person name="Park H.-J."/>
            <person name="Ramirez L."/>
            <person name="Alfaro M."/>
            <person name="Sun H."/>
            <person name="Tritt A."/>
            <person name="Yoshinaga Y."/>
            <person name="Zwiers L.-H."/>
            <person name="Turgeon B."/>
            <person name="Goodwin S."/>
            <person name="Spatafora J."/>
            <person name="Crous P."/>
            <person name="Grigoriev I."/>
        </authorList>
    </citation>
    <scope>NUCLEOTIDE SEQUENCE</scope>
    <source>
        <strain evidence="8">CBS 130266</strain>
    </source>
</reference>
<feature type="transmembrane region" description="Helical" evidence="6">
    <location>
        <begin position="91"/>
        <end position="107"/>
    </location>
</feature>
<comment type="subcellular location">
    <subcellularLocation>
        <location evidence="1">Membrane</location>
        <topology evidence="1">Multi-pass membrane protein</topology>
    </subcellularLocation>
</comment>
<organism evidence="8 9">
    <name type="scientific">Tothia fuscella</name>
    <dbReference type="NCBI Taxonomy" id="1048955"/>
    <lineage>
        <taxon>Eukaryota</taxon>
        <taxon>Fungi</taxon>
        <taxon>Dikarya</taxon>
        <taxon>Ascomycota</taxon>
        <taxon>Pezizomycotina</taxon>
        <taxon>Dothideomycetes</taxon>
        <taxon>Pleosporomycetidae</taxon>
        <taxon>Venturiales</taxon>
        <taxon>Cylindrosympodiaceae</taxon>
        <taxon>Tothia</taxon>
    </lineage>
</organism>
<dbReference type="PROSITE" id="PS50922">
    <property type="entry name" value="TLC"/>
    <property type="match status" value="1"/>
</dbReference>
<evidence type="ECO:0000256" key="2">
    <source>
        <dbReference type="ARBA" id="ARBA00022692"/>
    </source>
</evidence>
<protein>
    <submittedName>
        <fullName evidence="8">DUF887-domain-containing protein</fullName>
    </submittedName>
</protein>
<keyword evidence="4 5" id="KW-0472">Membrane</keyword>
<dbReference type="PANTHER" id="PTHR13439:SF0">
    <property type="entry name" value="TOPOISOMERASE I DAMAGE AFFECTED PROTEIN 4"/>
    <property type="match status" value="1"/>
</dbReference>
<evidence type="ECO:0000256" key="1">
    <source>
        <dbReference type="ARBA" id="ARBA00004141"/>
    </source>
</evidence>
<dbReference type="SMART" id="SM00724">
    <property type="entry name" value="TLC"/>
    <property type="match status" value="1"/>
</dbReference>
<dbReference type="Pfam" id="PF03798">
    <property type="entry name" value="TRAM_LAG1_CLN8"/>
    <property type="match status" value="1"/>
</dbReference>
<keyword evidence="3 6" id="KW-1133">Transmembrane helix</keyword>
<feature type="domain" description="TLC" evidence="7">
    <location>
        <begin position="81"/>
        <end position="311"/>
    </location>
</feature>
<evidence type="ECO:0000256" key="6">
    <source>
        <dbReference type="SAM" id="Phobius"/>
    </source>
</evidence>
<keyword evidence="9" id="KW-1185">Reference proteome</keyword>
<dbReference type="Proteomes" id="UP000800235">
    <property type="component" value="Unassembled WGS sequence"/>
</dbReference>
<feature type="transmembrane region" description="Helical" evidence="6">
    <location>
        <begin position="156"/>
        <end position="176"/>
    </location>
</feature>
<dbReference type="AlphaFoldDB" id="A0A9P4P4N7"/>
<gene>
    <name evidence="8" type="ORF">EJ08DRAFT_644809</name>
</gene>
<dbReference type="GO" id="GO:0016020">
    <property type="term" value="C:membrane"/>
    <property type="evidence" value="ECO:0007669"/>
    <property type="project" value="UniProtKB-SubCell"/>
</dbReference>
<keyword evidence="2 5" id="KW-0812">Transmembrane</keyword>
<sequence>MEVTDLPPQIKLIMLDPFPKGPAILSNSIRPFSEKIGLTTLHLHIHEILFAALLYEFIFRVASPICSRWLVPSRYGGLNRRNQLNWDAHMVSMWQALFINSVALWVIRTDPQRKVQNRDWKERLWGYNGAAGMVQGFAAGYFLWDVVVSSLHLDVMGLSSLIHAVSALGVTCIGFRPFANYYGLNFVLYELSTPFLNIHWFLDKFGKTGSKAQLYNGILLLLSFGGSRLVWGSYQSALIYNDVWRAWHNTDPFSEKCLGAVKQTLGMQIPVGCRTLPAWLALFYVAANTALSLLNVYWFWKMIAAVRKRFPDDGKRANGSEVMPVGKEVSASKGIPNGKESKDVNGNKIMSNGKISTFSKDGVAVNGSKVMKIA</sequence>
<feature type="transmembrane region" description="Helical" evidence="6">
    <location>
        <begin position="127"/>
        <end position="144"/>
    </location>
</feature>
<accession>A0A9P4P4N7</accession>
<feature type="transmembrane region" description="Helical" evidence="6">
    <location>
        <begin position="278"/>
        <end position="300"/>
    </location>
</feature>
<evidence type="ECO:0000256" key="5">
    <source>
        <dbReference type="PROSITE-ProRule" id="PRU00205"/>
    </source>
</evidence>
<evidence type="ECO:0000259" key="7">
    <source>
        <dbReference type="PROSITE" id="PS50922"/>
    </source>
</evidence>
<dbReference type="EMBL" id="MU007010">
    <property type="protein sequence ID" value="KAF2436466.1"/>
    <property type="molecule type" value="Genomic_DNA"/>
</dbReference>
<comment type="caution">
    <text evidence="8">The sequence shown here is derived from an EMBL/GenBank/DDBJ whole genome shotgun (WGS) entry which is preliminary data.</text>
</comment>
<dbReference type="InterPro" id="IPR050846">
    <property type="entry name" value="TLCD"/>
</dbReference>
<evidence type="ECO:0000313" key="9">
    <source>
        <dbReference type="Proteomes" id="UP000800235"/>
    </source>
</evidence>
<feature type="transmembrane region" description="Helical" evidence="6">
    <location>
        <begin position="214"/>
        <end position="234"/>
    </location>
</feature>
<name>A0A9P4P4N7_9PEZI</name>
<dbReference type="OrthoDB" id="10266980at2759"/>
<proteinExistence type="predicted"/>
<evidence type="ECO:0000256" key="3">
    <source>
        <dbReference type="ARBA" id="ARBA00022989"/>
    </source>
</evidence>